<comment type="cofactor">
    <cofactor evidence="1">
        <name>FMN</name>
        <dbReference type="ChEBI" id="CHEBI:58210"/>
    </cofactor>
</comment>
<keyword evidence="2 7" id="KW-0285">Flavoprotein</keyword>
<dbReference type="SUPFAM" id="SSF51395">
    <property type="entry name" value="FMN-linked oxidoreductases"/>
    <property type="match status" value="1"/>
</dbReference>
<dbReference type="PANTHER" id="PTHR10578">
    <property type="entry name" value="S -2-HYDROXY-ACID OXIDASE-RELATED"/>
    <property type="match status" value="1"/>
</dbReference>
<dbReference type="Pfam" id="PF01070">
    <property type="entry name" value="FMN_dh"/>
    <property type="match status" value="1"/>
</dbReference>
<feature type="binding site" evidence="7">
    <location>
        <position position="188"/>
    </location>
    <ligand>
        <name>FMN</name>
        <dbReference type="ChEBI" id="CHEBI:58210"/>
    </ligand>
</feature>
<dbReference type="InterPro" id="IPR012133">
    <property type="entry name" value="Alpha-hydoxy_acid_DH_FMN"/>
</dbReference>
<dbReference type="PROSITE" id="PS00557">
    <property type="entry name" value="FMN_HYDROXY_ACID_DH_1"/>
    <property type="match status" value="1"/>
</dbReference>
<sequence>MGNLKRQLPDVAELLSLMKFKLPSANRRAVRLAAAADVWDLRTIAKRRTPTAAFDYVDGAAGREITATRARQVFDSVELLPRILHGTAHSDLSTTIAGAPSALPFGIAPTGFTRFMHSEGEIGGSRAAQKAGIPFSLSTMGTRSIEEVAAAAPEGRKWFQLYLWKDREKSKKLVERAAAAGFDTLLVTVDTPVAGQRLRDARNGMKIPPELTLKTVLDASYRPEWWYNFLTTDSLKFASLSDTSADLPTIINSMFDSSLDFEDLRWIRELWKGKLFVKGVLTTEDAAKAKAAGADGLVVSNHGGRQLDRAPIAFEALSEVRAEVGLEMEIIMDSGIMSGADIVAAFCAGADFVLIGRAYLYGLMAGGEEGVSRAIELLAKEVEVNMQLMGAASIKDLDESLIRRRS</sequence>
<feature type="binding site" evidence="7">
    <location>
        <position position="300"/>
    </location>
    <ligand>
        <name>FMN</name>
        <dbReference type="ChEBI" id="CHEBI:58210"/>
    </ligand>
</feature>
<feature type="binding site" evidence="7">
    <location>
        <begin position="356"/>
        <end position="357"/>
    </location>
    <ligand>
        <name>FMN</name>
        <dbReference type="ChEBI" id="CHEBI:58210"/>
    </ligand>
</feature>
<name>A0A2N7RXM7_9MICC</name>
<evidence type="ECO:0000256" key="4">
    <source>
        <dbReference type="ARBA" id="ARBA00023002"/>
    </source>
</evidence>
<dbReference type="EMBL" id="PNQX01000004">
    <property type="protein sequence ID" value="PMQ18645.1"/>
    <property type="molecule type" value="Genomic_DNA"/>
</dbReference>
<evidence type="ECO:0000256" key="6">
    <source>
        <dbReference type="PIRSR" id="PIRSR000138-1"/>
    </source>
</evidence>
<evidence type="ECO:0000256" key="7">
    <source>
        <dbReference type="PIRSR" id="PIRSR000138-2"/>
    </source>
</evidence>
<dbReference type="AlphaFoldDB" id="A0A2N7RXM7"/>
<comment type="similarity">
    <text evidence="5">Belongs to the FMN-dependent alpha-hydroxy acid dehydrogenase family.</text>
</comment>
<dbReference type="RefSeq" id="WP_102599196.1">
    <property type="nucleotide sequence ID" value="NZ_JBQDJG010000022.1"/>
</dbReference>
<evidence type="ECO:0000313" key="9">
    <source>
        <dbReference type="EMBL" id="PMQ18645.1"/>
    </source>
</evidence>
<dbReference type="PIRSF" id="PIRSF000138">
    <property type="entry name" value="Al-hdrx_acd_dh"/>
    <property type="match status" value="1"/>
</dbReference>
<dbReference type="InterPro" id="IPR037396">
    <property type="entry name" value="FMN_HAD"/>
</dbReference>
<dbReference type="GO" id="GO:0010181">
    <property type="term" value="F:FMN binding"/>
    <property type="evidence" value="ECO:0007669"/>
    <property type="project" value="InterPro"/>
</dbReference>
<feature type="active site" description="Proton acceptor" evidence="6">
    <location>
        <position position="302"/>
    </location>
</feature>
<dbReference type="PROSITE" id="PS51349">
    <property type="entry name" value="FMN_HYDROXY_ACID_DH_2"/>
    <property type="match status" value="1"/>
</dbReference>
<feature type="binding site" evidence="7">
    <location>
        <position position="162"/>
    </location>
    <ligand>
        <name>glyoxylate</name>
        <dbReference type="ChEBI" id="CHEBI:36655"/>
    </ligand>
</feature>
<dbReference type="GO" id="GO:0016614">
    <property type="term" value="F:oxidoreductase activity, acting on CH-OH group of donors"/>
    <property type="evidence" value="ECO:0007669"/>
    <property type="project" value="UniProtKB-ARBA"/>
</dbReference>
<feature type="binding site" evidence="7">
    <location>
        <position position="160"/>
    </location>
    <ligand>
        <name>FMN</name>
        <dbReference type="ChEBI" id="CHEBI:58210"/>
    </ligand>
</feature>
<keyword evidence="3 7" id="KW-0288">FMN</keyword>
<feature type="domain" description="FMN hydroxy acid dehydrogenase" evidence="8">
    <location>
        <begin position="30"/>
        <end position="406"/>
    </location>
</feature>
<feature type="binding site" evidence="7">
    <location>
        <position position="302"/>
    </location>
    <ligand>
        <name>glyoxylate</name>
        <dbReference type="ChEBI" id="CHEBI:36655"/>
    </ligand>
</feature>
<dbReference type="InterPro" id="IPR008259">
    <property type="entry name" value="FMN_hydac_DH_AS"/>
</dbReference>
<dbReference type="InterPro" id="IPR000262">
    <property type="entry name" value="FMN-dep_DH"/>
</dbReference>
<evidence type="ECO:0000256" key="1">
    <source>
        <dbReference type="ARBA" id="ARBA00001917"/>
    </source>
</evidence>
<evidence type="ECO:0000256" key="5">
    <source>
        <dbReference type="ARBA" id="ARBA00024042"/>
    </source>
</evidence>
<gene>
    <name evidence="9" type="ORF">CIK84_17750</name>
</gene>
<evidence type="ECO:0000313" key="10">
    <source>
        <dbReference type="Proteomes" id="UP000235739"/>
    </source>
</evidence>
<feature type="binding site" evidence="7">
    <location>
        <position position="197"/>
    </location>
    <ligand>
        <name>glyoxylate</name>
        <dbReference type="ChEBI" id="CHEBI:36655"/>
    </ligand>
</feature>
<comment type="caution">
    <text evidence="9">The sequence shown here is derived from an EMBL/GenBank/DDBJ whole genome shotgun (WGS) entry which is preliminary data.</text>
</comment>
<evidence type="ECO:0000256" key="2">
    <source>
        <dbReference type="ARBA" id="ARBA00022630"/>
    </source>
</evidence>
<feature type="binding site" evidence="7">
    <location>
        <position position="56"/>
    </location>
    <ligand>
        <name>glyoxylate</name>
        <dbReference type="ChEBI" id="CHEBI:36655"/>
    </ligand>
</feature>
<protein>
    <submittedName>
        <fullName evidence="9">Alpha-hydroxy-acid oxidizing enzyme</fullName>
    </submittedName>
</protein>
<feature type="binding site" evidence="7">
    <location>
        <position position="138"/>
    </location>
    <ligand>
        <name>FMN</name>
        <dbReference type="ChEBI" id="CHEBI:58210"/>
    </ligand>
</feature>
<feature type="binding site" evidence="7">
    <location>
        <position position="305"/>
    </location>
    <ligand>
        <name>glyoxylate</name>
        <dbReference type="ChEBI" id="CHEBI:36655"/>
    </ligand>
</feature>
<evidence type="ECO:0000259" key="8">
    <source>
        <dbReference type="PROSITE" id="PS51349"/>
    </source>
</evidence>
<dbReference type="PANTHER" id="PTHR10578:SF107">
    <property type="entry name" value="2-HYDROXYACID OXIDASE 1"/>
    <property type="match status" value="1"/>
</dbReference>
<organism evidence="9 10">
    <name type="scientific">Glutamicibacter arilaitensis</name>
    <dbReference type="NCBI Taxonomy" id="256701"/>
    <lineage>
        <taxon>Bacteria</taxon>
        <taxon>Bacillati</taxon>
        <taxon>Actinomycetota</taxon>
        <taxon>Actinomycetes</taxon>
        <taxon>Micrococcales</taxon>
        <taxon>Micrococcaceae</taxon>
        <taxon>Glutamicibacter</taxon>
    </lineage>
</organism>
<feature type="binding site" evidence="7">
    <location>
        <position position="278"/>
    </location>
    <ligand>
        <name>FMN</name>
        <dbReference type="ChEBI" id="CHEBI:58210"/>
    </ligand>
</feature>
<dbReference type="FunFam" id="3.20.20.70:FF:000029">
    <property type="entry name" value="L-lactate dehydrogenase"/>
    <property type="match status" value="1"/>
</dbReference>
<dbReference type="Proteomes" id="UP000235739">
    <property type="component" value="Unassembled WGS sequence"/>
</dbReference>
<feature type="binding site" evidence="7">
    <location>
        <begin position="109"/>
        <end position="111"/>
    </location>
    <ligand>
        <name>FMN</name>
        <dbReference type="ChEBI" id="CHEBI:58210"/>
    </ligand>
</feature>
<dbReference type="Gene3D" id="3.20.20.70">
    <property type="entry name" value="Aldolase class I"/>
    <property type="match status" value="1"/>
</dbReference>
<keyword evidence="4" id="KW-0560">Oxidoreductase</keyword>
<reference evidence="9 10" key="1">
    <citation type="journal article" date="2017" name="Elife">
        <title>Extensive horizontal gene transfer in cheese-associated bacteria.</title>
        <authorList>
            <person name="Bonham K.S."/>
            <person name="Wolfe B.E."/>
            <person name="Dutton R.J."/>
        </authorList>
    </citation>
    <scope>NUCLEOTIDE SEQUENCE [LARGE SCALE GENOMIC DNA]</scope>
    <source>
        <strain evidence="9 10">JB182</strain>
    </source>
</reference>
<evidence type="ECO:0000256" key="3">
    <source>
        <dbReference type="ARBA" id="ARBA00022643"/>
    </source>
</evidence>
<proteinExistence type="inferred from homology"/>
<accession>A0A2N7RXM7</accession>
<dbReference type="InterPro" id="IPR013785">
    <property type="entry name" value="Aldolase_TIM"/>
</dbReference>
<dbReference type="CDD" id="cd02809">
    <property type="entry name" value="alpha_hydroxyacid_oxid_FMN"/>
    <property type="match status" value="1"/>
</dbReference>